<organism evidence="1 2">
    <name type="scientific">Oedothorax gibbosus</name>
    <dbReference type="NCBI Taxonomy" id="931172"/>
    <lineage>
        <taxon>Eukaryota</taxon>
        <taxon>Metazoa</taxon>
        <taxon>Ecdysozoa</taxon>
        <taxon>Arthropoda</taxon>
        <taxon>Chelicerata</taxon>
        <taxon>Arachnida</taxon>
        <taxon>Araneae</taxon>
        <taxon>Araneomorphae</taxon>
        <taxon>Entelegynae</taxon>
        <taxon>Araneoidea</taxon>
        <taxon>Linyphiidae</taxon>
        <taxon>Erigoninae</taxon>
        <taxon>Oedothorax</taxon>
    </lineage>
</organism>
<gene>
    <name evidence="1" type="ORF">JTE90_014434</name>
</gene>
<proteinExistence type="predicted"/>
<dbReference type="EMBL" id="JAFNEN010000186">
    <property type="protein sequence ID" value="KAG8190328.1"/>
    <property type="molecule type" value="Genomic_DNA"/>
</dbReference>
<name>A0AAV6V2J2_9ARAC</name>
<evidence type="ECO:0000313" key="2">
    <source>
        <dbReference type="Proteomes" id="UP000827092"/>
    </source>
</evidence>
<accession>A0AAV6V2J2</accession>
<dbReference type="AlphaFoldDB" id="A0AAV6V2J2"/>
<protein>
    <submittedName>
        <fullName evidence="1">Uncharacterized protein</fullName>
    </submittedName>
</protein>
<sequence>MVRKFHPLGIAPSAHCITEPLVIKLTPPPTRGQVIAHARAHRGNMGTHGPVMGANSLLVPGPRREVVTLKSWVAHGPS</sequence>
<reference evidence="1 2" key="1">
    <citation type="journal article" date="2022" name="Nat. Ecol. Evol.">
        <title>A masculinizing supergene underlies an exaggerated male reproductive morph in a spider.</title>
        <authorList>
            <person name="Hendrickx F."/>
            <person name="De Corte Z."/>
            <person name="Sonet G."/>
            <person name="Van Belleghem S.M."/>
            <person name="Kostlbacher S."/>
            <person name="Vangestel C."/>
        </authorList>
    </citation>
    <scope>NUCLEOTIDE SEQUENCE [LARGE SCALE GENOMIC DNA]</scope>
    <source>
        <strain evidence="1">W744_W776</strain>
    </source>
</reference>
<comment type="caution">
    <text evidence="1">The sequence shown here is derived from an EMBL/GenBank/DDBJ whole genome shotgun (WGS) entry which is preliminary data.</text>
</comment>
<dbReference type="Proteomes" id="UP000827092">
    <property type="component" value="Unassembled WGS sequence"/>
</dbReference>
<evidence type="ECO:0000313" key="1">
    <source>
        <dbReference type="EMBL" id="KAG8190328.1"/>
    </source>
</evidence>
<keyword evidence="2" id="KW-1185">Reference proteome</keyword>